<dbReference type="InterPro" id="IPR050570">
    <property type="entry name" value="Cell_wall_metabolism_enzyme"/>
</dbReference>
<dbReference type="SUPFAM" id="SSF51261">
    <property type="entry name" value="Duplicated hybrid motif"/>
    <property type="match status" value="1"/>
</dbReference>
<dbReference type="InterPro" id="IPR016047">
    <property type="entry name" value="M23ase_b-sheet_dom"/>
</dbReference>
<dbReference type="PANTHER" id="PTHR21666:SF270">
    <property type="entry name" value="MUREIN HYDROLASE ACTIVATOR ENVC"/>
    <property type="match status" value="1"/>
</dbReference>
<feature type="region of interest" description="Disordered" evidence="1">
    <location>
        <begin position="269"/>
        <end position="444"/>
    </location>
</feature>
<keyword evidence="2" id="KW-0812">Transmembrane</keyword>
<sequence>MQSEDDTQHDQALRRERPPRPRRMAHVGVAAAAALAIATGAGALAVAVPTAESAPVAAVSIAAVPEVSDDHEVPESPTAGFSDAAAQFAAGSVVELPELASSSYGATTMDELTKAQKKAREALIRSAIESGLDVDLSRLDEKGLTSIGRFLWPVKDYVLTDQFGARNGKHMGMDIAAAGGTPITAASPGVVVVSSEGYYGYGVAVIIQHVNGVQTLYGHMTYGSRVVEEGDWVEAGDPIGQVGNTGHSFGDHLHFEVRVKGVPVDPRIYLDGAGTPDDVKPWTPTGGGQPAGTTPSAAPSAPATPTTAPGTPKPTAPGTPTPTSPSSPSPSTPPTTAPPTTAPPTTAPPTTAPPTTAPPTTAPPTTAPPTTAPPETAPPETSEPTQPPVTTEPPAETQPPATSTPPAESTTPAPSTSPSSTTAPSAAPLPELDITFAPTEPPAE</sequence>
<evidence type="ECO:0000256" key="2">
    <source>
        <dbReference type="SAM" id="Phobius"/>
    </source>
</evidence>
<feature type="domain" description="M23ase beta-sheet core" evidence="3">
    <location>
        <begin position="169"/>
        <end position="266"/>
    </location>
</feature>
<dbReference type="EMBL" id="BAABKO010000003">
    <property type="protein sequence ID" value="GAA4774269.1"/>
    <property type="molecule type" value="Genomic_DNA"/>
</dbReference>
<organism evidence="4 5">
    <name type="scientific">Microbacterium gilvum</name>
    <dbReference type="NCBI Taxonomy" id="1336204"/>
    <lineage>
        <taxon>Bacteria</taxon>
        <taxon>Bacillati</taxon>
        <taxon>Actinomycetota</taxon>
        <taxon>Actinomycetes</taxon>
        <taxon>Micrococcales</taxon>
        <taxon>Microbacteriaceae</taxon>
        <taxon>Microbacterium</taxon>
    </lineage>
</organism>
<dbReference type="PRINTS" id="PR01217">
    <property type="entry name" value="PRICHEXTENSN"/>
</dbReference>
<keyword evidence="2" id="KW-1133">Transmembrane helix</keyword>
<feature type="region of interest" description="Disordered" evidence="1">
    <location>
        <begin position="1"/>
        <end position="25"/>
    </location>
</feature>
<protein>
    <recommendedName>
        <fullName evidence="3">M23ase beta-sheet core domain-containing protein</fullName>
    </recommendedName>
</protein>
<dbReference type="Gene3D" id="2.70.70.10">
    <property type="entry name" value="Glucose Permease (Domain IIA)"/>
    <property type="match status" value="1"/>
</dbReference>
<proteinExistence type="predicted"/>
<dbReference type="Proteomes" id="UP001501645">
    <property type="component" value="Unassembled WGS sequence"/>
</dbReference>
<feature type="compositionally biased region" description="Low complexity" evidence="1">
    <location>
        <begin position="291"/>
        <end position="310"/>
    </location>
</feature>
<name>A0ABP9A658_9MICO</name>
<evidence type="ECO:0000313" key="5">
    <source>
        <dbReference type="Proteomes" id="UP001501645"/>
    </source>
</evidence>
<reference evidence="5" key="1">
    <citation type="journal article" date="2019" name="Int. J. Syst. Evol. Microbiol.">
        <title>The Global Catalogue of Microorganisms (GCM) 10K type strain sequencing project: providing services to taxonomists for standard genome sequencing and annotation.</title>
        <authorList>
            <consortium name="The Broad Institute Genomics Platform"/>
            <consortium name="The Broad Institute Genome Sequencing Center for Infectious Disease"/>
            <person name="Wu L."/>
            <person name="Ma J."/>
        </authorList>
    </citation>
    <scope>NUCLEOTIDE SEQUENCE [LARGE SCALE GENOMIC DNA]</scope>
    <source>
        <strain evidence="5">JCM 18537</strain>
    </source>
</reference>
<accession>A0ABP9A658</accession>
<dbReference type="CDD" id="cd12797">
    <property type="entry name" value="M23_peptidase"/>
    <property type="match status" value="1"/>
</dbReference>
<feature type="compositionally biased region" description="Low complexity" evidence="1">
    <location>
        <begin position="392"/>
        <end position="428"/>
    </location>
</feature>
<feature type="transmembrane region" description="Helical" evidence="2">
    <location>
        <begin position="24"/>
        <end position="48"/>
    </location>
</feature>
<feature type="compositionally biased region" description="Basic and acidic residues" evidence="1">
    <location>
        <begin position="1"/>
        <end position="19"/>
    </location>
</feature>
<evidence type="ECO:0000256" key="1">
    <source>
        <dbReference type="SAM" id="MobiDB-lite"/>
    </source>
</evidence>
<evidence type="ECO:0000313" key="4">
    <source>
        <dbReference type="EMBL" id="GAA4774269.1"/>
    </source>
</evidence>
<dbReference type="PANTHER" id="PTHR21666">
    <property type="entry name" value="PEPTIDASE-RELATED"/>
    <property type="match status" value="1"/>
</dbReference>
<evidence type="ECO:0000259" key="3">
    <source>
        <dbReference type="Pfam" id="PF01551"/>
    </source>
</evidence>
<gene>
    <name evidence="4" type="ORF">GCM10023351_18330</name>
</gene>
<dbReference type="Pfam" id="PF01551">
    <property type="entry name" value="Peptidase_M23"/>
    <property type="match status" value="1"/>
</dbReference>
<feature type="compositionally biased region" description="Pro residues" evidence="1">
    <location>
        <begin position="311"/>
        <end position="377"/>
    </location>
</feature>
<dbReference type="RefSeq" id="WP_345438350.1">
    <property type="nucleotide sequence ID" value="NZ_BAABKO010000003.1"/>
</dbReference>
<comment type="caution">
    <text evidence="4">The sequence shown here is derived from an EMBL/GenBank/DDBJ whole genome shotgun (WGS) entry which is preliminary data.</text>
</comment>
<dbReference type="InterPro" id="IPR011055">
    <property type="entry name" value="Dup_hybrid_motif"/>
</dbReference>
<keyword evidence="5" id="KW-1185">Reference proteome</keyword>
<keyword evidence="2" id="KW-0472">Membrane</keyword>